<dbReference type="InterPro" id="IPR021858">
    <property type="entry name" value="Fun_TF"/>
</dbReference>
<dbReference type="RefSeq" id="XP_015465763.1">
    <property type="nucleotide sequence ID" value="XM_015613396.1"/>
</dbReference>
<comment type="subcellular location">
    <subcellularLocation>
        <location evidence="1">Nucleus</location>
    </subcellularLocation>
</comment>
<dbReference type="EMBL" id="LMYN01000127">
    <property type="protein sequence ID" value="KRZ99660.1"/>
    <property type="molecule type" value="Genomic_DNA"/>
</dbReference>
<name>A0A0V1PTR1_9ASCO</name>
<organism evidence="4 5">
    <name type="scientific">Debaryomyces fabryi</name>
    <dbReference type="NCBI Taxonomy" id="58627"/>
    <lineage>
        <taxon>Eukaryota</taxon>
        <taxon>Fungi</taxon>
        <taxon>Dikarya</taxon>
        <taxon>Ascomycota</taxon>
        <taxon>Saccharomycotina</taxon>
        <taxon>Pichiomycetes</taxon>
        <taxon>Debaryomycetaceae</taxon>
        <taxon>Debaryomyces</taxon>
    </lineage>
</organism>
<evidence type="ECO:0000313" key="5">
    <source>
        <dbReference type="Proteomes" id="UP000054251"/>
    </source>
</evidence>
<evidence type="ECO:0000313" key="4">
    <source>
        <dbReference type="EMBL" id="KRZ99660.1"/>
    </source>
</evidence>
<feature type="coiled-coil region" evidence="3">
    <location>
        <begin position="302"/>
        <end position="329"/>
    </location>
</feature>
<dbReference type="OrthoDB" id="5419315at2759"/>
<dbReference type="GO" id="GO:0000976">
    <property type="term" value="F:transcription cis-regulatory region binding"/>
    <property type="evidence" value="ECO:0007669"/>
    <property type="project" value="TreeGrafter"/>
</dbReference>
<dbReference type="GeneID" id="26841576"/>
<accession>A0A0V1PTR1</accession>
<dbReference type="PANTHER" id="PTHR37534">
    <property type="entry name" value="TRANSCRIPTIONAL ACTIVATOR PROTEIN UGA3"/>
    <property type="match status" value="1"/>
</dbReference>
<dbReference type="PANTHER" id="PTHR37534:SF7">
    <property type="entry name" value="TRANSCRIPTIONAL ACTIVATOR PROTEIN UGA3"/>
    <property type="match status" value="1"/>
</dbReference>
<dbReference type="GO" id="GO:0005634">
    <property type="term" value="C:nucleus"/>
    <property type="evidence" value="ECO:0007669"/>
    <property type="project" value="UniProtKB-SubCell"/>
</dbReference>
<sequence length="509" mass="58147">MSRASRRTIPEVEANTILEPKKDDVIDIVSTTNIPLLADTNLSPFFKAVLGPTEELSPIRLGEVEDVPSSVMSYNETNDFGFSEFSNILLTPSSTFSLYLDEPGLRLLNFFENKVAKILCISPESSNYFLKTFFSVAMTEESIMHALAAWGGVFSEGPSSELVNYHMSQATKIVHEKHLTNSKLDKYGYYVAVCYFLIAIGVEISSGDVSKWYNHFNACTELLRSYGGLAKFLKDFNYSNDVKWLIASFQFHDIMSSVTLSSGTSCSMKNYNNLFKNYNLLDIGDYGIDPYQGCMQPIYLILGEIMNSYVELKEERKNLKANILHLSLEDPNSSEIDGLMQQRIEHYQLVSNQYDELLNKVQLACPNEKQISLIKNNKEELDLHLTLFELYRLTCQMYLLLYIKQTQPSSSEVQMLLLTSFTYISTLVESPMTASLSMLLLICGISCCNQSDRNYIRAKFTKIYNKHKAGNVRRVWDIVEESWHRNPDGNICIDWVEICEEYDWKLPVC</sequence>
<proteinExistence type="predicted"/>
<comment type="caution">
    <text evidence="4">The sequence shown here is derived from an EMBL/GenBank/DDBJ whole genome shotgun (WGS) entry which is preliminary data.</text>
</comment>
<keyword evidence="3" id="KW-0175">Coiled coil</keyword>
<evidence type="ECO:0000256" key="3">
    <source>
        <dbReference type="SAM" id="Coils"/>
    </source>
</evidence>
<dbReference type="Pfam" id="PF11951">
    <property type="entry name" value="Fungal_trans_2"/>
    <property type="match status" value="1"/>
</dbReference>
<dbReference type="GO" id="GO:0003700">
    <property type="term" value="F:DNA-binding transcription factor activity"/>
    <property type="evidence" value="ECO:0007669"/>
    <property type="project" value="TreeGrafter"/>
</dbReference>
<dbReference type="GO" id="GO:0045944">
    <property type="term" value="P:positive regulation of transcription by RNA polymerase II"/>
    <property type="evidence" value="ECO:0007669"/>
    <property type="project" value="TreeGrafter"/>
</dbReference>
<dbReference type="Proteomes" id="UP000054251">
    <property type="component" value="Unassembled WGS sequence"/>
</dbReference>
<dbReference type="AlphaFoldDB" id="A0A0V1PTR1"/>
<evidence type="ECO:0000256" key="2">
    <source>
        <dbReference type="ARBA" id="ARBA00023242"/>
    </source>
</evidence>
<keyword evidence="2" id="KW-0539">Nucleus</keyword>
<gene>
    <name evidence="4" type="ORF">AC631_04567</name>
</gene>
<protein>
    <submittedName>
        <fullName evidence="4">Uncharacterized protein</fullName>
    </submittedName>
</protein>
<evidence type="ECO:0000256" key="1">
    <source>
        <dbReference type="ARBA" id="ARBA00004123"/>
    </source>
</evidence>
<keyword evidence="5" id="KW-1185">Reference proteome</keyword>
<reference evidence="4 5" key="1">
    <citation type="submission" date="2015-11" db="EMBL/GenBank/DDBJ databases">
        <title>The genome of Debaryomyces fabryi.</title>
        <authorList>
            <person name="Tafer H."/>
            <person name="Lopandic K."/>
        </authorList>
    </citation>
    <scope>NUCLEOTIDE SEQUENCE [LARGE SCALE GENOMIC DNA]</scope>
    <source>
        <strain evidence="4 5">CBS 789</strain>
    </source>
</reference>